<reference evidence="2 3" key="1">
    <citation type="journal article" date="2019" name="Int. J. Syst. Evol. Microbiol.">
        <title>The Global Catalogue of Microorganisms (GCM) 10K type strain sequencing project: providing services to taxonomists for standard genome sequencing and annotation.</title>
        <authorList>
            <consortium name="The Broad Institute Genomics Platform"/>
            <consortium name="The Broad Institute Genome Sequencing Center for Infectious Disease"/>
            <person name="Wu L."/>
            <person name="Ma J."/>
        </authorList>
    </citation>
    <scope>NUCLEOTIDE SEQUENCE [LARGE SCALE GENOMIC DNA]</scope>
    <source>
        <strain evidence="2 3">JCM 15933</strain>
    </source>
</reference>
<organism evidence="2 3">
    <name type="scientific">Dactylosporangium maewongense</name>
    <dbReference type="NCBI Taxonomy" id="634393"/>
    <lineage>
        <taxon>Bacteria</taxon>
        <taxon>Bacillati</taxon>
        <taxon>Actinomycetota</taxon>
        <taxon>Actinomycetes</taxon>
        <taxon>Micromonosporales</taxon>
        <taxon>Micromonosporaceae</taxon>
        <taxon>Dactylosporangium</taxon>
    </lineage>
</organism>
<keyword evidence="1" id="KW-1133">Transmembrane helix</keyword>
<name>A0ABN2CXP4_9ACTN</name>
<dbReference type="RefSeq" id="WP_344513185.1">
    <property type="nucleotide sequence ID" value="NZ_BAAAQD010000037.1"/>
</dbReference>
<feature type="transmembrane region" description="Helical" evidence="1">
    <location>
        <begin position="25"/>
        <end position="43"/>
    </location>
</feature>
<dbReference type="Proteomes" id="UP001501470">
    <property type="component" value="Unassembled WGS sequence"/>
</dbReference>
<keyword evidence="3" id="KW-1185">Reference proteome</keyword>
<dbReference type="EMBL" id="BAAAQD010000037">
    <property type="protein sequence ID" value="GAA1566319.1"/>
    <property type="molecule type" value="Genomic_DNA"/>
</dbReference>
<sequence>MYIAASVAGLVFSHLIATAGWTTAAMIQIVGLSTLGAVLVLALRPHLFGTIETSQEN</sequence>
<evidence type="ECO:0000256" key="1">
    <source>
        <dbReference type="SAM" id="Phobius"/>
    </source>
</evidence>
<accession>A0ABN2CXP4</accession>
<comment type="caution">
    <text evidence="2">The sequence shown here is derived from an EMBL/GenBank/DDBJ whole genome shotgun (WGS) entry which is preliminary data.</text>
</comment>
<evidence type="ECO:0000313" key="3">
    <source>
        <dbReference type="Proteomes" id="UP001501470"/>
    </source>
</evidence>
<evidence type="ECO:0008006" key="4">
    <source>
        <dbReference type="Google" id="ProtNLM"/>
    </source>
</evidence>
<keyword evidence="1" id="KW-0812">Transmembrane</keyword>
<keyword evidence="1" id="KW-0472">Membrane</keyword>
<protein>
    <recommendedName>
        <fullName evidence="4">Major facilitator superfamily (MFS) profile domain-containing protein</fullName>
    </recommendedName>
</protein>
<gene>
    <name evidence="2" type="ORF">GCM10009827_104980</name>
</gene>
<proteinExistence type="predicted"/>
<evidence type="ECO:0000313" key="2">
    <source>
        <dbReference type="EMBL" id="GAA1566319.1"/>
    </source>
</evidence>